<gene>
    <name evidence="3" type="ORF">DFR28_102553</name>
</gene>
<organism evidence="3 4">
    <name type="scientific">Arenicella xantha</name>
    <dbReference type="NCBI Taxonomy" id="644221"/>
    <lineage>
        <taxon>Bacteria</taxon>
        <taxon>Pseudomonadati</taxon>
        <taxon>Pseudomonadota</taxon>
        <taxon>Gammaproteobacteria</taxon>
        <taxon>Arenicellales</taxon>
        <taxon>Arenicellaceae</taxon>
        <taxon>Arenicella</taxon>
    </lineage>
</organism>
<dbReference type="PANTHER" id="PTHR35812">
    <property type="entry name" value="LIPOPROTEIN"/>
    <property type="match status" value="1"/>
</dbReference>
<dbReference type="InterPro" id="IPR011460">
    <property type="entry name" value="Lcl_C"/>
</dbReference>
<evidence type="ECO:0000313" key="4">
    <source>
        <dbReference type="Proteomes" id="UP000253083"/>
    </source>
</evidence>
<accession>A0A395JNJ1</accession>
<dbReference type="AlphaFoldDB" id="A0A395JNJ1"/>
<feature type="signal peptide" evidence="1">
    <location>
        <begin position="1"/>
        <end position="28"/>
    </location>
</feature>
<dbReference type="OrthoDB" id="9793251at2"/>
<keyword evidence="1" id="KW-0732">Signal</keyword>
<dbReference type="Pfam" id="PF07603">
    <property type="entry name" value="Lcl_C"/>
    <property type="match status" value="1"/>
</dbReference>
<feature type="domain" description="Lcl C-terminal" evidence="2">
    <location>
        <begin position="52"/>
        <end position="178"/>
    </location>
</feature>
<keyword evidence="4" id="KW-1185">Reference proteome</keyword>
<sequence>MIFNYLLKKFSCALTFVLVLSVSSVAYSQQTCIDYIIDDVPDARYIVHADSTVTDKLTGLMWARCTVGHSGQSCELGEDAKFNWRDAMQAAADSEWADYRDWRIPNVDEYRSLVNYSCRSPAINLAIFPNVQSRNNFYWTAEISLLSGRDDTAPLFDFLDGIQNSNFRTGLGKVMLVREVE</sequence>
<reference evidence="3 4" key="1">
    <citation type="submission" date="2018-06" db="EMBL/GenBank/DDBJ databases">
        <title>Genomic Encyclopedia of Type Strains, Phase IV (KMG-IV): sequencing the most valuable type-strain genomes for metagenomic binning, comparative biology and taxonomic classification.</title>
        <authorList>
            <person name="Goeker M."/>
        </authorList>
    </citation>
    <scope>NUCLEOTIDE SEQUENCE [LARGE SCALE GENOMIC DNA]</scope>
    <source>
        <strain evidence="3 4">DSM 24032</strain>
    </source>
</reference>
<dbReference type="Proteomes" id="UP000253083">
    <property type="component" value="Unassembled WGS sequence"/>
</dbReference>
<evidence type="ECO:0000313" key="3">
    <source>
        <dbReference type="EMBL" id="RBP51134.1"/>
    </source>
</evidence>
<dbReference type="PANTHER" id="PTHR35812:SF1">
    <property type="entry name" value="LIPOPROTEIN"/>
    <property type="match status" value="1"/>
</dbReference>
<protein>
    <submittedName>
        <fullName evidence="3">Uncharacterized protein DUF1566</fullName>
    </submittedName>
</protein>
<evidence type="ECO:0000256" key="1">
    <source>
        <dbReference type="SAM" id="SignalP"/>
    </source>
</evidence>
<dbReference type="InParanoid" id="A0A395JNJ1"/>
<proteinExistence type="predicted"/>
<dbReference type="EMBL" id="QNRT01000002">
    <property type="protein sequence ID" value="RBP51134.1"/>
    <property type="molecule type" value="Genomic_DNA"/>
</dbReference>
<comment type="caution">
    <text evidence="3">The sequence shown here is derived from an EMBL/GenBank/DDBJ whole genome shotgun (WGS) entry which is preliminary data.</text>
</comment>
<feature type="chain" id="PRO_5017271301" evidence="1">
    <location>
        <begin position="29"/>
        <end position="181"/>
    </location>
</feature>
<evidence type="ECO:0000259" key="2">
    <source>
        <dbReference type="Pfam" id="PF07603"/>
    </source>
</evidence>
<name>A0A395JNJ1_9GAMM</name>